<dbReference type="EMBL" id="AVOT02136848">
    <property type="protein sequence ID" value="MBW0590080.1"/>
    <property type="molecule type" value="Genomic_DNA"/>
</dbReference>
<keyword evidence="3" id="KW-1185">Reference proteome</keyword>
<proteinExistence type="predicted"/>
<dbReference type="AlphaFoldDB" id="A0A9Q3L2K8"/>
<evidence type="ECO:0000313" key="2">
    <source>
        <dbReference type="EMBL" id="MBW0590080.1"/>
    </source>
</evidence>
<accession>A0A9Q3L2K8</accession>
<dbReference type="Proteomes" id="UP000765509">
    <property type="component" value="Unassembled WGS sequence"/>
</dbReference>
<evidence type="ECO:0000313" key="3">
    <source>
        <dbReference type="Proteomes" id="UP000765509"/>
    </source>
</evidence>
<comment type="caution">
    <text evidence="2">The sequence shown here is derived from an EMBL/GenBank/DDBJ whole genome shotgun (WGS) entry which is preliminary data.</text>
</comment>
<feature type="compositionally biased region" description="Basic and acidic residues" evidence="1">
    <location>
        <begin position="10"/>
        <end position="26"/>
    </location>
</feature>
<feature type="compositionally biased region" description="Basic and acidic residues" evidence="1">
    <location>
        <begin position="119"/>
        <end position="131"/>
    </location>
</feature>
<name>A0A9Q3L2K8_9BASI</name>
<organism evidence="2 3">
    <name type="scientific">Austropuccinia psidii MF-1</name>
    <dbReference type="NCBI Taxonomy" id="1389203"/>
    <lineage>
        <taxon>Eukaryota</taxon>
        <taxon>Fungi</taxon>
        <taxon>Dikarya</taxon>
        <taxon>Basidiomycota</taxon>
        <taxon>Pucciniomycotina</taxon>
        <taxon>Pucciniomycetes</taxon>
        <taxon>Pucciniales</taxon>
        <taxon>Sphaerophragmiaceae</taxon>
        <taxon>Austropuccinia</taxon>
    </lineage>
</organism>
<feature type="compositionally biased region" description="Basic and acidic residues" evidence="1">
    <location>
        <begin position="146"/>
        <end position="156"/>
    </location>
</feature>
<feature type="region of interest" description="Disordered" evidence="1">
    <location>
        <begin position="115"/>
        <end position="168"/>
    </location>
</feature>
<gene>
    <name evidence="2" type="ORF">O181_129795</name>
</gene>
<reference evidence="2" key="1">
    <citation type="submission" date="2021-03" db="EMBL/GenBank/DDBJ databases">
        <title>Draft genome sequence of rust myrtle Austropuccinia psidii MF-1, a brazilian biotype.</title>
        <authorList>
            <person name="Quecine M.C."/>
            <person name="Pachon D.M.R."/>
            <person name="Bonatelli M.L."/>
            <person name="Correr F.H."/>
            <person name="Franceschini L.M."/>
            <person name="Leite T.F."/>
            <person name="Margarido G.R.A."/>
            <person name="Almeida C.A."/>
            <person name="Ferrarezi J.A."/>
            <person name="Labate C.A."/>
        </authorList>
    </citation>
    <scope>NUCLEOTIDE SEQUENCE</scope>
    <source>
        <strain evidence="2">MF-1</strain>
    </source>
</reference>
<feature type="region of interest" description="Disordered" evidence="1">
    <location>
        <begin position="1"/>
        <end position="26"/>
    </location>
</feature>
<sequence length="200" mass="23169">MEPTIQSKQMDLENEKARPGTDLKDLPQERHIWRMPELPPIAQVSLQKVVQRSRGGKMGYMLKPFSGGHELLIKLKEISGSGEDNRDLGRFDSIFLQRQGQKYEELVEEPKSFIHRPKKEQEMTPALEKKGSVVSTSSRTFQRTSKQTERSQEKSRQRNRYNQLGKTLPKRIQDFHIGTFSHGKCVKNDQNHYEVHIQGA</sequence>
<feature type="compositionally biased region" description="Polar residues" evidence="1">
    <location>
        <begin position="133"/>
        <end position="145"/>
    </location>
</feature>
<evidence type="ECO:0000256" key="1">
    <source>
        <dbReference type="SAM" id="MobiDB-lite"/>
    </source>
</evidence>
<protein>
    <submittedName>
        <fullName evidence="2">Uncharacterized protein</fullName>
    </submittedName>
</protein>